<dbReference type="Proteomes" id="UP000044071">
    <property type="component" value="Unassembled WGS sequence"/>
</dbReference>
<reference evidence="2 3" key="1">
    <citation type="submission" date="2014-06" db="EMBL/GenBank/DDBJ databases">
        <authorList>
            <person name="Urmite Genomes Urmite Genomes"/>
        </authorList>
    </citation>
    <scope>NUCLEOTIDE SEQUENCE [LARGE SCALE GENOMIC DNA]</scope>
</reference>
<sequence>MPTVKLDSNFASSILDVAVDNDVSKAHAAKAAERLKAVVITPILAKLNSNTPLEDHETKVLDFLVTEHSSDGLQWGGAMPEQSKRAILADKELQKTLLTRLSDRMTTENIMAITEPAGLAGVMKAITDCSFTYVERFPKAMHGPNFDGIKDMITPTPEELAIRVQRTEMGQTEHRAISFGIGTEVGKDIAPVNNIPSDPERMHKAGKAAFATADAVQRAKIIATQYDKQAMHVSDLESKEDTSTEELAEAKETLENLAKQMDYYRVPKNPGQRPANFQQLNIPQPSIQKLARLGGDDNVPLPLVATASGTTARALIALHDLGVFNDSENNFDPESAQYLSTLLCGTIVHGGHHSVLEVGEMYNRLLDYEAISDLENKGVRSNEETMGYYEIGASGTLVPEAMREDVLSKYNAKNQADFKQTLKGTVIREEPNDPSPPQNSATF</sequence>
<gene>
    <name evidence="2" type="ORF">BN59_02815</name>
</gene>
<organism evidence="2 3">
    <name type="scientific">Legionella massiliensis</name>
    <dbReference type="NCBI Taxonomy" id="1034943"/>
    <lineage>
        <taxon>Bacteria</taxon>
        <taxon>Pseudomonadati</taxon>
        <taxon>Pseudomonadota</taxon>
        <taxon>Gammaproteobacteria</taxon>
        <taxon>Legionellales</taxon>
        <taxon>Legionellaceae</taxon>
        <taxon>Legionella</taxon>
    </lineage>
</organism>
<evidence type="ECO:0000256" key="1">
    <source>
        <dbReference type="SAM" id="Coils"/>
    </source>
</evidence>
<protein>
    <submittedName>
        <fullName evidence="2">Uncharacterized protein</fullName>
    </submittedName>
</protein>
<evidence type="ECO:0000313" key="2">
    <source>
        <dbReference type="EMBL" id="CDZ78505.1"/>
    </source>
</evidence>
<dbReference type="AlphaFoldDB" id="A0A078KVQ3"/>
<keyword evidence="1" id="KW-0175">Coiled coil</keyword>
<dbReference type="OrthoDB" id="5645403at2"/>
<dbReference type="EMBL" id="CCSB01000003">
    <property type="protein sequence ID" value="CDZ78505.1"/>
    <property type="molecule type" value="Genomic_DNA"/>
</dbReference>
<name>A0A078KVQ3_9GAMM</name>
<dbReference type="RefSeq" id="WP_044011643.1">
    <property type="nucleotide sequence ID" value="NZ_CCVW01000003.1"/>
</dbReference>
<evidence type="ECO:0000313" key="3">
    <source>
        <dbReference type="Proteomes" id="UP000044071"/>
    </source>
</evidence>
<accession>A0A078KVQ3</accession>
<keyword evidence="3" id="KW-1185">Reference proteome</keyword>
<proteinExistence type="predicted"/>
<feature type="coiled-coil region" evidence="1">
    <location>
        <begin position="233"/>
        <end position="260"/>
    </location>
</feature>